<gene>
    <name evidence="1" type="ORF">G2W53_035206</name>
</gene>
<evidence type="ECO:0000313" key="2">
    <source>
        <dbReference type="Proteomes" id="UP000634136"/>
    </source>
</evidence>
<sequence length="46" mass="5199">MEPAQPALESKGWAKKILTHFEQGLLAHIPRWAYKGDPHGPLSPFF</sequence>
<dbReference type="EMBL" id="JAAIUW010000011">
    <property type="protein sequence ID" value="KAF7808463.1"/>
    <property type="molecule type" value="Genomic_DNA"/>
</dbReference>
<protein>
    <submittedName>
        <fullName evidence="1">Uncharacterized protein</fullName>
    </submittedName>
</protein>
<dbReference type="AlphaFoldDB" id="A0A834SPQ2"/>
<dbReference type="Proteomes" id="UP000634136">
    <property type="component" value="Unassembled WGS sequence"/>
</dbReference>
<comment type="caution">
    <text evidence="1">The sequence shown here is derived from an EMBL/GenBank/DDBJ whole genome shotgun (WGS) entry which is preliminary data.</text>
</comment>
<keyword evidence="2" id="KW-1185">Reference proteome</keyword>
<reference evidence="1" key="1">
    <citation type="submission" date="2020-09" db="EMBL/GenBank/DDBJ databases">
        <title>Genome-Enabled Discovery of Anthraquinone Biosynthesis in Senna tora.</title>
        <authorList>
            <person name="Kang S.-H."/>
            <person name="Pandey R.P."/>
            <person name="Lee C.-M."/>
            <person name="Sim J.-S."/>
            <person name="Jeong J.-T."/>
            <person name="Choi B.-S."/>
            <person name="Jung M."/>
            <person name="Ginzburg D."/>
            <person name="Zhao K."/>
            <person name="Won S.Y."/>
            <person name="Oh T.-J."/>
            <person name="Yu Y."/>
            <person name="Kim N.-H."/>
            <person name="Lee O.R."/>
            <person name="Lee T.-H."/>
            <person name="Bashyal P."/>
            <person name="Kim T.-S."/>
            <person name="Lee W.-H."/>
            <person name="Kawkins C."/>
            <person name="Kim C.-K."/>
            <person name="Kim J.S."/>
            <person name="Ahn B.O."/>
            <person name="Rhee S.Y."/>
            <person name="Sohng J.K."/>
        </authorList>
    </citation>
    <scope>NUCLEOTIDE SEQUENCE</scope>
    <source>
        <tissue evidence="1">Leaf</tissue>
    </source>
</reference>
<organism evidence="1 2">
    <name type="scientific">Senna tora</name>
    <dbReference type="NCBI Taxonomy" id="362788"/>
    <lineage>
        <taxon>Eukaryota</taxon>
        <taxon>Viridiplantae</taxon>
        <taxon>Streptophyta</taxon>
        <taxon>Embryophyta</taxon>
        <taxon>Tracheophyta</taxon>
        <taxon>Spermatophyta</taxon>
        <taxon>Magnoliopsida</taxon>
        <taxon>eudicotyledons</taxon>
        <taxon>Gunneridae</taxon>
        <taxon>Pentapetalae</taxon>
        <taxon>rosids</taxon>
        <taxon>fabids</taxon>
        <taxon>Fabales</taxon>
        <taxon>Fabaceae</taxon>
        <taxon>Caesalpinioideae</taxon>
        <taxon>Cassia clade</taxon>
        <taxon>Senna</taxon>
    </lineage>
</organism>
<name>A0A834SPQ2_9FABA</name>
<evidence type="ECO:0000313" key="1">
    <source>
        <dbReference type="EMBL" id="KAF7808463.1"/>
    </source>
</evidence>
<accession>A0A834SPQ2</accession>
<proteinExistence type="predicted"/>